<dbReference type="InterPro" id="IPR002156">
    <property type="entry name" value="RNaseH_domain"/>
</dbReference>
<proteinExistence type="predicted"/>
<dbReference type="Pfam" id="PF13456">
    <property type="entry name" value="RVT_3"/>
    <property type="match status" value="1"/>
</dbReference>
<dbReference type="AlphaFoldDB" id="A0A2Z6MAU9"/>
<evidence type="ECO:0000313" key="3">
    <source>
        <dbReference type="Proteomes" id="UP000242715"/>
    </source>
</evidence>
<dbReference type="GO" id="GO:0004523">
    <property type="term" value="F:RNA-DNA hybrid ribonuclease activity"/>
    <property type="evidence" value="ECO:0007669"/>
    <property type="project" value="InterPro"/>
</dbReference>
<accession>A0A2Z6MAU9</accession>
<dbReference type="PANTHER" id="PTHR47074">
    <property type="entry name" value="BNAC02G40300D PROTEIN"/>
    <property type="match status" value="1"/>
</dbReference>
<evidence type="ECO:0000259" key="1">
    <source>
        <dbReference type="Pfam" id="PF13456"/>
    </source>
</evidence>
<name>A0A2Z6MAU9_TRISU</name>
<dbReference type="Proteomes" id="UP000242715">
    <property type="component" value="Unassembled WGS sequence"/>
</dbReference>
<gene>
    <name evidence="2" type="ORF">TSUD_153770</name>
</gene>
<feature type="domain" description="RNase H type-1" evidence="1">
    <location>
        <begin position="34"/>
        <end position="97"/>
    </location>
</feature>
<reference evidence="3" key="1">
    <citation type="journal article" date="2017" name="Front. Plant Sci.">
        <title>Climate Clever Clovers: New Paradigm to Reduce the Environmental Footprint of Ruminants by Breeding Low Methanogenic Forages Utilizing Haplotype Variation.</title>
        <authorList>
            <person name="Kaur P."/>
            <person name="Appels R."/>
            <person name="Bayer P.E."/>
            <person name="Keeble-Gagnere G."/>
            <person name="Wang J."/>
            <person name="Hirakawa H."/>
            <person name="Shirasawa K."/>
            <person name="Vercoe P."/>
            <person name="Stefanova K."/>
            <person name="Durmic Z."/>
            <person name="Nichols P."/>
            <person name="Revell C."/>
            <person name="Isobe S.N."/>
            <person name="Edwards D."/>
            <person name="Erskine W."/>
        </authorList>
    </citation>
    <scope>NUCLEOTIDE SEQUENCE [LARGE SCALE GENOMIC DNA]</scope>
    <source>
        <strain evidence="3">cv. Daliak</strain>
    </source>
</reference>
<organism evidence="2 3">
    <name type="scientific">Trifolium subterraneum</name>
    <name type="common">Subterranean clover</name>
    <dbReference type="NCBI Taxonomy" id="3900"/>
    <lineage>
        <taxon>Eukaryota</taxon>
        <taxon>Viridiplantae</taxon>
        <taxon>Streptophyta</taxon>
        <taxon>Embryophyta</taxon>
        <taxon>Tracheophyta</taxon>
        <taxon>Spermatophyta</taxon>
        <taxon>Magnoliopsida</taxon>
        <taxon>eudicotyledons</taxon>
        <taxon>Gunneridae</taxon>
        <taxon>Pentapetalae</taxon>
        <taxon>rosids</taxon>
        <taxon>fabids</taxon>
        <taxon>Fabales</taxon>
        <taxon>Fabaceae</taxon>
        <taxon>Papilionoideae</taxon>
        <taxon>50 kb inversion clade</taxon>
        <taxon>NPAAA clade</taxon>
        <taxon>Hologalegina</taxon>
        <taxon>IRL clade</taxon>
        <taxon>Trifolieae</taxon>
        <taxon>Trifolium</taxon>
    </lineage>
</organism>
<evidence type="ECO:0000313" key="2">
    <source>
        <dbReference type="EMBL" id="GAU28961.1"/>
    </source>
</evidence>
<dbReference type="GO" id="GO:0003676">
    <property type="term" value="F:nucleic acid binding"/>
    <property type="evidence" value="ECO:0007669"/>
    <property type="project" value="InterPro"/>
</dbReference>
<dbReference type="OrthoDB" id="1434060at2759"/>
<dbReference type="EMBL" id="DF973384">
    <property type="protein sequence ID" value="GAU28961.1"/>
    <property type="molecule type" value="Genomic_DNA"/>
</dbReference>
<dbReference type="PANTHER" id="PTHR47074:SF48">
    <property type="entry name" value="POLYNUCLEOTIDYL TRANSFERASE, RIBONUCLEASE H-LIKE SUPERFAMILY PROTEIN"/>
    <property type="match status" value="1"/>
</dbReference>
<sequence length="98" mass="10962">MEEMRLVQWSGAETVAAAGRGRWTPPEQGTYKCNVDAAIFKEQNCFGAGMCIRDHSGNFIRAQTTWTYGNPQPHEAEAWRLKAAISWLRDLGFSSIAI</sequence>
<dbReference type="InterPro" id="IPR052929">
    <property type="entry name" value="RNase_H-like_EbsB-rel"/>
</dbReference>
<keyword evidence="3" id="KW-1185">Reference proteome</keyword>
<protein>
    <recommendedName>
        <fullName evidence="1">RNase H type-1 domain-containing protein</fullName>
    </recommendedName>
</protein>